<gene>
    <name evidence="1" type="ORF">FIBSPDRAFT_849059</name>
</gene>
<protein>
    <submittedName>
        <fullName evidence="1">Uncharacterized protein</fullName>
    </submittedName>
</protein>
<dbReference type="EMBL" id="KV417487">
    <property type="protein sequence ID" value="KZP32086.1"/>
    <property type="molecule type" value="Genomic_DNA"/>
</dbReference>
<proteinExistence type="predicted"/>
<sequence>MDLLQHWGTHAAASPACGYSSKAVIEDVRSRFDICSQEVNAYLYLSPRPSPCILASPPRQISAL</sequence>
<name>A0A166UVV2_9AGAM</name>
<organism evidence="1 2">
    <name type="scientific">Athelia psychrophila</name>
    <dbReference type="NCBI Taxonomy" id="1759441"/>
    <lineage>
        <taxon>Eukaryota</taxon>
        <taxon>Fungi</taxon>
        <taxon>Dikarya</taxon>
        <taxon>Basidiomycota</taxon>
        <taxon>Agaricomycotina</taxon>
        <taxon>Agaricomycetes</taxon>
        <taxon>Agaricomycetidae</taxon>
        <taxon>Atheliales</taxon>
        <taxon>Atheliaceae</taxon>
        <taxon>Athelia</taxon>
    </lineage>
</organism>
<keyword evidence="2" id="KW-1185">Reference proteome</keyword>
<dbReference type="AlphaFoldDB" id="A0A166UVV2"/>
<evidence type="ECO:0000313" key="1">
    <source>
        <dbReference type="EMBL" id="KZP32086.1"/>
    </source>
</evidence>
<accession>A0A166UVV2</accession>
<reference evidence="1 2" key="1">
    <citation type="journal article" date="2016" name="Mol. Biol. Evol.">
        <title>Comparative Genomics of Early-Diverging Mushroom-Forming Fungi Provides Insights into the Origins of Lignocellulose Decay Capabilities.</title>
        <authorList>
            <person name="Nagy L.G."/>
            <person name="Riley R."/>
            <person name="Tritt A."/>
            <person name="Adam C."/>
            <person name="Daum C."/>
            <person name="Floudas D."/>
            <person name="Sun H."/>
            <person name="Yadav J.S."/>
            <person name="Pangilinan J."/>
            <person name="Larsson K.H."/>
            <person name="Matsuura K."/>
            <person name="Barry K."/>
            <person name="Labutti K."/>
            <person name="Kuo R."/>
            <person name="Ohm R.A."/>
            <person name="Bhattacharya S.S."/>
            <person name="Shirouzu T."/>
            <person name="Yoshinaga Y."/>
            <person name="Martin F.M."/>
            <person name="Grigoriev I.V."/>
            <person name="Hibbett D.S."/>
        </authorList>
    </citation>
    <scope>NUCLEOTIDE SEQUENCE [LARGE SCALE GENOMIC DNA]</scope>
    <source>
        <strain evidence="1 2">CBS 109695</strain>
    </source>
</reference>
<evidence type="ECO:0000313" key="2">
    <source>
        <dbReference type="Proteomes" id="UP000076532"/>
    </source>
</evidence>
<dbReference type="Proteomes" id="UP000076532">
    <property type="component" value="Unassembled WGS sequence"/>
</dbReference>